<dbReference type="Pfam" id="PF01507">
    <property type="entry name" value="PAPS_reduct"/>
    <property type="match status" value="1"/>
</dbReference>
<name>A0ABR7QWR3_9GAMM</name>
<evidence type="ECO:0000313" key="3">
    <source>
        <dbReference type="Proteomes" id="UP000651208"/>
    </source>
</evidence>
<proteinExistence type="predicted"/>
<dbReference type="EMBL" id="JABURY010000011">
    <property type="protein sequence ID" value="MBC9130671.1"/>
    <property type="molecule type" value="Genomic_DNA"/>
</dbReference>
<keyword evidence="3" id="KW-1185">Reference proteome</keyword>
<accession>A0ABR7QWR3</accession>
<feature type="domain" description="Phosphoadenosine phosphosulphate reductase" evidence="1">
    <location>
        <begin position="37"/>
        <end position="178"/>
    </location>
</feature>
<dbReference type="InterPro" id="IPR014729">
    <property type="entry name" value="Rossmann-like_a/b/a_fold"/>
</dbReference>
<dbReference type="InterPro" id="IPR002500">
    <property type="entry name" value="PAPS_reduct_dom"/>
</dbReference>
<reference evidence="2 3" key="1">
    <citation type="submission" date="2020-06" db="EMBL/GenBank/DDBJ databases">
        <title>Frischella cerana isolated from Apis cerana gut homogenate.</title>
        <authorList>
            <person name="Wolter L.A."/>
            <person name="Suenami S."/>
            <person name="Miyazaki R."/>
        </authorList>
    </citation>
    <scope>NUCLEOTIDE SEQUENCE [LARGE SCALE GENOMIC DNA]</scope>
    <source>
        <strain evidence="2 3">Ac13</strain>
    </source>
</reference>
<protein>
    <submittedName>
        <fullName evidence="2">Phosphoadenosine phosphosulfate reductase family protein</fullName>
    </submittedName>
</protein>
<gene>
    <name evidence="2" type="ORF">FcAc13_05035</name>
</gene>
<dbReference type="RefSeq" id="WP_187755120.1">
    <property type="nucleotide sequence ID" value="NZ_JABURY010000011.1"/>
</dbReference>
<dbReference type="Proteomes" id="UP000651208">
    <property type="component" value="Unassembled WGS sequence"/>
</dbReference>
<dbReference type="Gene3D" id="3.40.50.620">
    <property type="entry name" value="HUPs"/>
    <property type="match status" value="2"/>
</dbReference>
<organism evidence="2 3">
    <name type="scientific">Frischella japonica</name>
    <dbReference type="NCBI Taxonomy" id="2741544"/>
    <lineage>
        <taxon>Bacteria</taxon>
        <taxon>Pseudomonadati</taxon>
        <taxon>Pseudomonadota</taxon>
        <taxon>Gammaproteobacteria</taxon>
        <taxon>Orbales</taxon>
        <taxon>Orbaceae</taxon>
        <taxon>Frischella</taxon>
    </lineage>
</organism>
<evidence type="ECO:0000259" key="1">
    <source>
        <dbReference type="Pfam" id="PF01507"/>
    </source>
</evidence>
<evidence type="ECO:0000313" key="2">
    <source>
        <dbReference type="EMBL" id="MBC9130671.1"/>
    </source>
</evidence>
<sequence length="227" mass="26486">MIDIECAKIRAKMPSFKRKLQVAKEIIKNGLSLCDKPIVSCSFGKDSAVLLHLVMQEKPDIEARFISWDETNLIHNFNDVIAEWEKLNANIKIINLSRLTLDEKVKDRFDKLTHEANGSFVGLRIDESKGRRITLLKDGVIYKNKQGFYRICPLAYFSTEDIAAYIYLHKLPTLQIYKIEGFQERTTSRIPRANFGIRQEMLQRLKKRDLQAFQKLQEIYPEVSEYV</sequence>
<dbReference type="SUPFAM" id="SSF52402">
    <property type="entry name" value="Adenine nucleotide alpha hydrolases-like"/>
    <property type="match status" value="1"/>
</dbReference>
<comment type="caution">
    <text evidence="2">The sequence shown here is derived from an EMBL/GenBank/DDBJ whole genome shotgun (WGS) entry which is preliminary data.</text>
</comment>